<name>A0A0C6P7V1_BORBO</name>
<evidence type="ECO:0000313" key="4">
    <source>
        <dbReference type="EMBL" id="CCJ54428.1"/>
    </source>
</evidence>
<feature type="domain" description="Microcystin LR degradation protein MlrC C-terminal" evidence="2">
    <location>
        <begin position="310"/>
        <end position="489"/>
    </location>
</feature>
<dbReference type="RefSeq" id="WP_015064463.1">
    <property type="nucleotide sequence ID" value="NC_019382.1"/>
</dbReference>
<dbReference type="InterPro" id="IPR009197">
    <property type="entry name" value="MlrC"/>
</dbReference>
<organism evidence="4 5">
    <name type="scientific">Bordetella bronchiseptica 253</name>
    <dbReference type="NCBI Taxonomy" id="568707"/>
    <lineage>
        <taxon>Bacteria</taxon>
        <taxon>Pseudomonadati</taxon>
        <taxon>Pseudomonadota</taxon>
        <taxon>Betaproteobacteria</taxon>
        <taxon>Burkholderiales</taxon>
        <taxon>Alcaligenaceae</taxon>
        <taxon>Bordetella</taxon>
    </lineage>
</organism>
<reference evidence="4 5" key="1">
    <citation type="journal article" date="2012" name="BMC Genomics">
        <title>Comparative genomics of the classical Bordetella subspecies: the evolution and exchange of virulence-associated diversity amongst closely related pathogens.</title>
        <authorList>
            <person name="Park J."/>
            <person name="Zhang Y."/>
            <person name="Buboltz A.M."/>
            <person name="Zhang X."/>
            <person name="Schuster S.C."/>
            <person name="Ahuja U."/>
            <person name="Liu M."/>
            <person name="Miller J.F."/>
            <person name="Sebaihia M."/>
            <person name="Bentley S.D."/>
            <person name="Parkhill J."/>
            <person name="Harvill E.T."/>
        </authorList>
    </citation>
    <scope>NUCLEOTIDE SEQUENCE [LARGE SCALE GENOMIC DNA]</scope>
    <source>
        <strain evidence="4 5">253</strain>
    </source>
</reference>
<accession>A0A0C6P7V1</accession>
<dbReference type="InterPro" id="IPR015995">
    <property type="entry name" value="MlrC_N"/>
</dbReference>
<evidence type="ECO:0000256" key="1">
    <source>
        <dbReference type="PIRNR" id="PIRNR012702"/>
    </source>
</evidence>
<sequence length="512" mass="54933">MSSNAPKVAILGFHLESNAFSPLSVEADFLAQCWEQGEDITRLARGASRLPSEVPGFYARMDELGAWTPAPLIVIGAPPGGPASAGVWRRFLAEAETRLRAALPVDAVYVANHGASSAEGQDDTEGELMGRLRAIVGPGVPIVASHDLHCNVSEQTVQALDGLISYRTNPHVDQRERAADAADMIHEILGGTRMVSAYVRLPLTPPSVTLLTSSGPYADLVALGASLIQKPDEGPIANVSVCSGFVFSDLPKCGLTITVTARGDLQAARRAALRIARAGWADRKRYVANTVEVARAVELARAAGQPLLFADVADNPGGGGGGNTAWLLRAFHEARIPGVVLGVFVDPELAAQAAQLGEGAEFDAVFNRIETDYARRYQARARVLRLTDGEGMGRRGILRGRKFSLGASCLLELVDSGMRVVVGSLRRQLAEPAMLEMHGIDIARAGHVVVKSRGHYRAGFDEFFPDDRIHDVDSLGLTTPNLKQIAFKRLPRPVWPLDDAAVWQEPDWAEGL</sequence>
<keyword evidence="1" id="KW-0482">Metalloprotease</keyword>
<dbReference type="Pfam" id="PF07171">
    <property type="entry name" value="MlrC_C"/>
    <property type="match status" value="1"/>
</dbReference>
<proteinExistence type="inferred from homology"/>
<evidence type="ECO:0000259" key="2">
    <source>
        <dbReference type="Pfam" id="PF07171"/>
    </source>
</evidence>
<dbReference type="EMBL" id="HE965806">
    <property type="protein sequence ID" value="CCJ54428.1"/>
    <property type="molecule type" value="Genomic_DNA"/>
</dbReference>
<dbReference type="GO" id="GO:0006508">
    <property type="term" value="P:proteolysis"/>
    <property type="evidence" value="ECO:0007669"/>
    <property type="project" value="UniProtKB-KW"/>
</dbReference>
<dbReference type="GO" id="GO:0008237">
    <property type="term" value="F:metallopeptidase activity"/>
    <property type="evidence" value="ECO:0007669"/>
    <property type="project" value="UniProtKB-KW"/>
</dbReference>
<dbReference type="Pfam" id="PF07364">
    <property type="entry name" value="DUF1485"/>
    <property type="match status" value="1"/>
</dbReference>
<gene>
    <name evidence="4" type="ORF">BN112_2511</name>
</gene>
<dbReference type="KEGG" id="bbh:BN112_2511"/>
<keyword evidence="1" id="KW-0479">Metal-binding</keyword>
<evidence type="ECO:0000259" key="3">
    <source>
        <dbReference type="Pfam" id="PF07364"/>
    </source>
</evidence>
<dbReference type="HOGENOM" id="CLU_028172_1_0_4"/>
<dbReference type="InterPro" id="IPR010799">
    <property type="entry name" value="MlrC_C"/>
</dbReference>
<dbReference type="Proteomes" id="UP000007564">
    <property type="component" value="Chromosome"/>
</dbReference>
<comment type="similarity">
    <text evidence="1">Belongs to the peptidase M81 family.</text>
</comment>
<dbReference type="OrthoDB" id="5288421at2"/>
<comment type="cofactor">
    <cofactor evidence="1">
        <name>Zn(2+)</name>
        <dbReference type="ChEBI" id="CHEBI:29105"/>
    </cofactor>
    <text evidence="1">Binds 1 zinc ion per subunit.</text>
</comment>
<feature type="domain" description="Microcystin LR degradation protein MlrC N-terminal" evidence="3">
    <location>
        <begin position="7"/>
        <end position="300"/>
    </location>
</feature>
<dbReference type="GO" id="GO:0046872">
    <property type="term" value="F:metal ion binding"/>
    <property type="evidence" value="ECO:0007669"/>
    <property type="project" value="UniProtKB-KW"/>
</dbReference>
<keyword evidence="1" id="KW-0378">Hydrolase</keyword>
<comment type="function">
    <text evidence="1">Involved in peptidolytic degradation of cyclic heptapeptide hepatotoxin microcystin (MC).</text>
</comment>
<keyword evidence="1" id="KW-0645">Protease</keyword>
<dbReference type="PIRSF" id="PIRSF012702">
    <property type="entry name" value="UCP012702"/>
    <property type="match status" value="1"/>
</dbReference>
<dbReference type="AlphaFoldDB" id="A0A0C6P7V1"/>
<evidence type="ECO:0000313" key="5">
    <source>
        <dbReference type="Proteomes" id="UP000007564"/>
    </source>
</evidence>
<protein>
    <recommendedName>
        <fullName evidence="1">Microcystinase C</fullName>
        <shortName evidence="1">MlrC</shortName>
    </recommendedName>
</protein>